<protein>
    <submittedName>
        <fullName evidence="1">Uncharacterized protein</fullName>
    </submittedName>
</protein>
<sequence length="72" mass="8702">MIWPVGVIMWVWLMQLENYERNYFRAILQPIVDRREVIHFGPATQYLAFRSSNRVYDGRSDILSCRVDNEYC</sequence>
<proteinExistence type="predicted"/>
<evidence type="ECO:0000313" key="1">
    <source>
        <dbReference type="EMBL" id="ODB97101.1"/>
    </source>
</evidence>
<accession>A0A1E2UQY3</accession>
<dbReference type="AlphaFoldDB" id="A0A1E2UQY3"/>
<comment type="caution">
    <text evidence="1">The sequence shown here is derived from an EMBL/GenBank/DDBJ whole genome shotgun (WGS) entry which is preliminary data.</text>
</comment>
<dbReference type="EMBL" id="LVJZ01000003">
    <property type="protein sequence ID" value="ODB97101.1"/>
    <property type="molecule type" value="Genomic_DNA"/>
</dbReference>
<evidence type="ECO:0000313" key="2">
    <source>
        <dbReference type="Proteomes" id="UP000094849"/>
    </source>
</evidence>
<name>A0A1E2UQY3_9GAMM</name>
<organism evidence="1 2">
    <name type="scientific">Candidatus Thiodiazotropha endoloripes</name>
    <dbReference type="NCBI Taxonomy" id="1818881"/>
    <lineage>
        <taxon>Bacteria</taxon>
        <taxon>Pseudomonadati</taxon>
        <taxon>Pseudomonadota</taxon>
        <taxon>Gammaproteobacteria</taxon>
        <taxon>Chromatiales</taxon>
        <taxon>Sedimenticolaceae</taxon>
        <taxon>Candidatus Thiodiazotropha</taxon>
    </lineage>
</organism>
<gene>
    <name evidence="1" type="ORF">A3196_10190</name>
</gene>
<reference evidence="1 2" key="1">
    <citation type="submission" date="2016-03" db="EMBL/GenBank/DDBJ databases">
        <title>Chemosynthetic sulphur-oxidizing symbionts of marine invertebrate animals are capable of nitrogen fixation.</title>
        <authorList>
            <person name="Petersen J.M."/>
            <person name="Kemper A."/>
            <person name="Gruber-Vodicka H."/>
            <person name="Cardini U."/>
            <person name="Geest Mvander."/>
            <person name="Kleiner M."/>
            <person name="Bulgheresi S."/>
            <person name="Fussmann M."/>
            <person name="Herbold C."/>
            <person name="Seah B.K.B."/>
            <person name="Antony C.Paul."/>
            <person name="Liu D."/>
            <person name="Belitz A."/>
            <person name="Weber M."/>
        </authorList>
    </citation>
    <scope>NUCLEOTIDE SEQUENCE [LARGE SCALE GENOMIC DNA]</scope>
    <source>
        <strain evidence="1">G_D</strain>
    </source>
</reference>
<dbReference type="Proteomes" id="UP000094849">
    <property type="component" value="Unassembled WGS sequence"/>
</dbReference>
<keyword evidence="2" id="KW-1185">Reference proteome</keyword>